<evidence type="ECO:0000256" key="1">
    <source>
        <dbReference type="ARBA" id="ARBA00009986"/>
    </source>
</evidence>
<dbReference type="CDD" id="cd07102">
    <property type="entry name" value="ALDH_EDX86601"/>
    <property type="match status" value="1"/>
</dbReference>
<comment type="caution">
    <text evidence="6">The sequence shown here is derived from an EMBL/GenBank/DDBJ whole genome shotgun (WGS) entry which is preliminary data.</text>
</comment>
<dbReference type="Gene3D" id="3.40.605.10">
    <property type="entry name" value="Aldehyde Dehydrogenase, Chain A, domain 1"/>
    <property type="match status" value="1"/>
</dbReference>
<dbReference type="SUPFAM" id="SSF53720">
    <property type="entry name" value="ALDH-like"/>
    <property type="match status" value="1"/>
</dbReference>
<dbReference type="Pfam" id="PF00171">
    <property type="entry name" value="Aldedh"/>
    <property type="match status" value="1"/>
</dbReference>
<dbReference type="GO" id="GO:0016620">
    <property type="term" value="F:oxidoreductase activity, acting on the aldehyde or oxo group of donors, NAD or NADP as acceptor"/>
    <property type="evidence" value="ECO:0007669"/>
    <property type="project" value="InterPro"/>
</dbReference>
<dbReference type="RefSeq" id="WP_104447723.1">
    <property type="nucleotide sequence ID" value="NZ_NIRS01000001.1"/>
</dbReference>
<accession>A0A2S6FT32</accession>
<evidence type="ECO:0000256" key="4">
    <source>
        <dbReference type="RuleBase" id="RU003345"/>
    </source>
</evidence>
<keyword evidence="2 4" id="KW-0560">Oxidoreductase</keyword>
<dbReference type="InterPro" id="IPR016163">
    <property type="entry name" value="Ald_DH_C"/>
</dbReference>
<sequence>MTAKVQLISPVDGRVYVEREMADAAQVEQALTAAASAQAAWQRRSLSERAALCSAAVDAMLSMQADIVPELAWQMGRPVRYGAGELRGFAERARHMIAIAPQALAAVEPEPVAGFRRYIKREPLGTVLVVAPWNYPYLTAVNTIIPALMAGNSVILKHASQTLLVGERFAEAMRRAHLPDGLFHNLLLDHRQTAAIIDSGRVQQVNFTGSVDAGKAMESAATGRFIGVGLELGGKDPAYVRADANLEHAVENLVDGSFFNSGQSCCAVERIYVDQKIFPAFVERFAELTRQYVLGNPLDEATTLGPMVTPGAAFFVRGQIAEALAQGATALIDPQAFSADVPGSAYLAPQVLVDVSHQMSVMRDESFGPVVGIMPVANDDEAIALMNDSEFGLSASIWTGDLAAAERLGNQIATGTLFMNRCDYLDPALAWTGVKNSGRGVTLSSLGYEHLTRAKSFHLRHEV</sequence>
<evidence type="ECO:0000313" key="7">
    <source>
        <dbReference type="Proteomes" id="UP000238541"/>
    </source>
</evidence>
<dbReference type="FunFam" id="3.40.309.10:FF:000009">
    <property type="entry name" value="Aldehyde dehydrogenase A"/>
    <property type="match status" value="1"/>
</dbReference>
<dbReference type="EMBL" id="NIRS01000001">
    <property type="protein sequence ID" value="PPK40553.1"/>
    <property type="molecule type" value="Genomic_DNA"/>
</dbReference>
<evidence type="ECO:0000256" key="2">
    <source>
        <dbReference type="ARBA" id="ARBA00023002"/>
    </source>
</evidence>
<dbReference type="PANTHER" id="PTHR11699">
    <property type="entry name" value="ALDEHYDE DEHYDROGENASE-RELATED"/>
    <property type="match status" value="1"/>
</dbReference>
<comment type="similarity">
    <text evidence="1 4">Belongs to the aldehyde dehydrogenase family.</text>
</comment>
<evidence type="ECO:0000259" key="5">
    <source>
        <dbReference type="Pfam" id="PF00171"/>
    </source>
</evidence>
<dbReference type="Gene3D" id="3.40.309.10">
    <property type="entry name" value="Aldehyde Dehydrogenase, Chain A, domain 2"/>
    <property type="match status" value="1"/>
</dbReference>
<dbReference type="InterPro" id="IPR029510">
    <property type="entry name" value="Ald_DH_CS_GLU"/>
</dbReference>
<dbReference type="InterPro" id="IPR015590">
    <property type="entry name" value="Aldehyde_DH_dom"/>
</dbReference>
<dbReference type="InterPro" id="IPR016162">
    <property type="entry name" value="Ald_DH_N"/>
</dbReference>
<dbReference type="InterPro" id="IPR016160">
    <property type="entry name" value="Ald_DH_CS_CYS"/>
</dbReference>
<dbReference type="PROSITE" id="PS00070">
    <property type="entry name" value="ALDEHYDE_DEHYDR_CYS"/>
    <property type="match status" value="1"/>
</dbReference>
<name>A0A2S6FT32_9PSED</name>
<dbReference type="PROSITE" id="PS00687">
    <property type="entry name" value="ALDEHYDE_DEHYDR_GLU"/>
    <property type="match status" value="1"/>
</dbReference>
<dbReference type="AlphaFoldDB" id="A0A2S6FT32"/>
<evidence type="ECO:0000256" key="3">
    <source>
        <dbReference type="PROSITE-ProRule" id="PRU10007"/>
    </source>
</evidence>
<protein>
    <submittedName>
        <fullName evidence="6">Aldehyde dehydrogenase</fullName>
    </submittedName>
</protein>
<dbReference type="InterPro" id="IPR016161">
    <property type="entry name" value="Ald_DH/histidinol_DH"/>
</dbReference>
<gene>
    <name evidence="6" type="ORF">CD175_03670</name>
</gene>
<keyword evidence="7" id="KW-1185">Reference proteome</keyword>
<organism evidence="6 7">
    <name type="scientific">Pseudomonas laurylsulfatiphila</name>
    <dbReference type="NCBI Taxonomy" id="2011015"/>
    <lineage>
        <taxon>Bacteria</taxon>
        <taxon>Pseudomonadati</taxon>
        <taxon>Pseudomonadota</taxon>
        <taxon>Gammaproteobacteria</taxon>
        <taxon>Pseudomonadales</taxon>
        <taxon>Pseudomonadaceae</taxon>
        <taxon>Pseudomonas</taxon>
    </lineage>
</organism>
<dbReference type="Proteomes" id="UP000238541">
    <property type="component" value="Unassembled WGS sequence"/>
</dbReference>
<feature type="domain" description="Aldehyde dehydrogenase" evidence="5">
    <location>
        <begin position="4"/>
        <end position="456"/>
    </location>
</feature>
<reference evidence="7" key="1">
    <citation type="submission" date="2017-06" db="EMBL/GenBank/DDBJ databases">
        <authorList>
            <person name="Furmanczyk E.M."/>
        </authorList>
    </citation>
    <scope>NUCLEOTIDE SEQUENCE [LARGE SCALE GENOMIC DNA]</scope>
    <source>
        <strain evidence="7">AP3_16</strain>
    </source>
</reference>
<proteinExistence type="inferred from homology"/>
<evidence type="ECO:0000313" key="6">
    <source>
        <dbReference type="EMBL" id="PPK40553.1"/>
    </source>
</evidence>
<feature type="active site" evidence="3">
    <location>
        <position position="231"/>
    </location>
</feature>